<dbReference type="Proteomes" id="UP000093510">
    <property type="component" value="Unassembled WGS sequence"/>
</dbReference>
<evidence type="ECO:0000313" key="5">
    <source>
        <dbReference type="Proteomes" id="UP000093510"/>
    </source>
</evidence>
<sequence>MKRIILLLLVFLLLPIFSIGQNASSYCFTAASSTYVPLTSATNVLGMSATDDDKVSDLTPLPFGFVFAGQTYFQFAVSSNGWLSFVNPAITNLQNYANSIGNASSIKPALLPLWDDLKNGTIPRYAVSGTAPNRIFKIEWSQQRWNYLSNNDVISFQVWLYETTNVIEYNYKQGASAISGTATATIGIYDVADTYLTLDNSGVAPAASSSTFITSIGAKPASDQLYRFTPSKPASVTIAASPSGTICTGGLVTFTATPTNGGTAPTYQWKVGTTNVGSGGSVFSSATLVKGDVVSCVMTSNASPCLTGSPATSNAVTMDVRPPLPALTAAITGAGCSSNDGAISITNGNSALEFLQADNDYVDLNAPILSGRKAFAMEGWIKYKSSDIPGGLTSLFGQNDAIEFGFSGTRFHLWTPRGNTYVNIPAGLGDDNWHHIVAMGDGTNIKIYADGVLLVTQAAGVGTSDYGSSTFSTKVGSGVFNATGNTFTGQIMKVGIYNRALLPAEIINLASSPTNYTAATSGLIAGYNLYEGAGTTLASVPAGTNATLVNTPVWKDPCTYSWAKTGDAAFVRTTKNISGLTTGSYTLTVSLAGVGCPTATTFTVSAAATTWNGSAWSNGTPTASKKMVFAGNYPNTINTDLEGCSCEVANGVAVTIKGGRYMRVQNEVVVLGTGTLTFEDKASLIQVQDLLSTPNSGIITYKRRTNLIDKFDYTYWSSPVKNQKLIAVSPTTLGDKFLSFDAAANNWKYEDSYNTNMIPAKGYIIRGPQEFYAPNPPTGIHEASFIGEPINGPVTIAIEGTAVYNLIGNPYPSALDANAFLSANSTVLQGTIYFWTHNTDIGIGVSNPGTGTYAYSSDDYATYNLTGGTATRAAAPSATNPGAINTAAPTGEIAAGQSFFAVSTAPGNAIFNNAMRTKSGVVLSNSQFFRPSLNSQKVVSLEKNRIWLNLTNAQGAFKQILVGYVSGATNNYDNAYDGANFNANAFINFYSLQDDLDLSIQGRALPFDEKDTVSLGYESNIAGDFQIALDQKDGIFDNKSVFLEDRVLNSIHNLTQDPYHFATEAGVFKERFVLRYTNKTLQTDAFELPNTGVVIVSKNKEISIESLDGKLIDKVLVYDFSGKQLYSKTKVDASRVQLLNLTAIDTVLIVKVLLQNGQTITQKIRY</sequence>
<dbReference type="InterPro" id="IPR006558">
    <property type="entry name" value="LamG-like"/>
</dbReference>
<dbReference type="Pfam" id="PF13385">
    <property type="entry name" value="Laminin_G_3"/>
    <property type="match status" value="1"/>
</dbReference>
<dbReference type="NCBIfam" id="NF033708">
    <property type="entry name" value="T9SS_Cterm_ChiA"/>
    <property type="match status" value="1"/>
</dbReference>
<dbReference type="Gene3D" id="2.60.120.200">
    <property type="match status" value="1"/>
</dbReference>
<dbReference type="OrthoDB" id="1652165at2"/>
<dbReference type="SMART" id="SM00560">
    <property type="entry name" value="LamGL"/>
    <property type="match status" value="1"/>
</dbReference>
<dbReference type="GO" id="GO:0005975">
    <property type="term" value="P:carbohydrate metabolic process"/>
    <property type="evidence" value="ECO:0007669"/>
    <property type="project" value="UniProtKB-ARBA"/>
</dbReference>
<dbReference type="RefSeq" id="WP_066334878.1">
    <property type="nucleotide sequence ID" value="NZ_CP017688.1"/>
</dbReference>
<name>A0A1B9E089_9FLAO</name>
<evidence type="ECO:0000259" key="3">
    <source>
        <dbReference type="SMART" id="SM00560"/>
    </source>
</evidence>
<dbReference type="STRING" id="1763534.GCA_001831475_00540"/>
<dbReference type="InterPro" id="IPR013320">
    <property type="entry name" value="ConA-like_dom_sf"/>
</dbReference>
<keyword evidence="2" id="KW-1015">Disulfide bond</keyword>
<evidence type="ECO:0000313" key="4">
    <source>
        <dbReference type="EMBL" id="OCB75351.1"/>
    </source>
</evidence>
<dbReference type="EMBL" id="LVEP01000029">
    <property type="protein sequence ID" value="OCB75351.1"/>
    <property type="molecule type" value="Genomic_DNA"/>
</dbReference>
<keyword evidence="5" id="KW-1185">Reference proteome</keyword>
<organism evidence="4 5">
    <name type="scientific">Flavobacterium crassostreae</name>
    <dbReference type="NCBI Taxonomy" id="1763534"/>
    <lineage>
        <taxon>Bacteria</taxon>
        <taxon>Pseudomonadati</taxon>
        <taxon>Bacteroidota</taxon>
        <taxon>Flavobacteriia</taxon>
        <taxon>Flavobacteriales</taxon>
        <taxon>Flavobacteriaceae</taxon>
        <taxon>Flavobacterium</taxon>
    </lineage>
</organism>
<dbReference type="AlphaFoldDB" id="A0A1B9E089"/>
<protein>
    <recommendedName>
        <fullName evidence="3">LamG-like jellyroll fold domain-containing protein</fullName>
    </recommendedName>
</protein>
<accession>A0A1B9E089</accession>
<feature type="domain" description="LamG-like jellyroll fold" evidence="3">
    <location>
        <begin position="373"/>
        <end position="504"/>
    </location>
</feature>
<keyword evidence="1" id="KW-0732">Signal</keyword>
<dbReference type="GO" id="GO:0004553">
    <property type="term" value="F:hydrolase activity, hydrolyzing O-glycosyl compounds"/>
    <property type="evidence" value="ECO:0007669"/>
    <property type="project" value="UniProtKB-ARBA"/>
</dbReference>
<dbReference type="SUPFAM" id="SSF49899">
    <property type="entry name" value="Concanavalin A-like lectins/glucanases"/>
    <property type="match status" value="1"/>
</dbReference>
<evidence type="ECO:0000256" key="2">
    <source>
        <dbReference type="ARBA" id="ARBA00023157"/>
    </source>
</evidence>
<gene>
    <name evidence="4" type="ORF">LPBF_08125</name>
</gene>
<comment type="caution">
    <text evidence="4">The sequence shown here is derived from an EMBL/GenBank/DDBJ whole genome shotgun (WGS) entry which is preliminary data.</text>
</comment>
<proteinExistence type="predicted"/>
<evidence type="ECO:0000256" key="1">
    <source>
        <dbReference type="ARBA" id="ARBA00022729"/>
    </source>
</evidence>
<reference evidence="4 5" key="1">
    <citation type="submission" date="2016-03" db="EMBL/GenBank/DDBJ databases">
        <authorList>
            <person name="Ploux O."/>
        </authorList>
    </citation>
    <scope>NUCLEOTIDE SEQUENCE [LARGE SCALE GENOMIC DNA]</scope>
    <source>
        <strain evidence="4 5">LPB0076</strain>
    </source>
</reference>